<keyword evidence="2" id="KW-1185">Reference proteome</keyword>
<evidence type="ECO:0000313" key="2">
    <source>
        <dbReference type="Proteomes" id="UP000005580"/>
    </source>
</evidence>
<dbReference type="HOGENOM" id="CLU_3156361_0_0_10"/>
<organism evidence="1 2">
    <name type="scientific">Hoylesella oralis ATCC 33269</name>
    <dbReference type="NCBI Taxonomy" id="873533"/>
    <lineage>
        <taxon>Bacteria</taxon>
        <taxon>Pseudomonadati</taxon>
        <taxon>Bacteroidota</taxon>
        <taxon>Bacteroidia</taxon>
        <taxon>Bacteroidales</taxon>
        <taxon>Prevotellaceae</taxon>
        <taxon>Hoylesella</taxon>
    </lineage>
</organism>
<dbReference type="EMBL" id="AEPE02000005">
    <property type="protein sequence ID" value="EFZ36806.1"/>
    <property type="molecule type" value="Genomic_DNA"/>
</dbReference>
<evidence type="ECO:0000313" key="1">
    <source>
        <dbReference type="EMBL" id="EFZ36806.1"/>
    </source>
</evidence>
<protein>
    <submittedName>
        <fullName evidence="1">Uncharacterized protein</fullName>
    </submittedName>
</protein>
<proteinExistence type="predicted"/>
<reference evidence="1" key="1">
    <citation type="submission" date="2011-01" db="EMBL/GenBank/DDBJ databases">
        <authorList>
            <person name="Muzny D."/>
            <person name="Qin X."/>
            <person name="Buhay C."/>
            <person name="Dugan-Rocha S."/>
            <person name="Ding Y."/>
            <person name="Chen G."/>
            <person name="Hawes A."/>
            <person name="Holder M."/>
            <person name="Jhangiani S."/>
            <person name="Johnson A."/>
            <person name="Khan Z."/>
            <person name="Li Z."/>
            <person name="Liu W."/>
            <person name="Liu X."/>
            <person name="Perez L."/>
            <person name="Shen H."/>
            <person name="Wang Q."/>
            <person name="Watt J."/>
            <person name="Xi L."/>
            <person name="Xin Y."/>
            <person name="Zhou J."/>
            <person name="Deng J."/>
            <person name="Jiang H."/>
            <person name="Liu Y."/>
            <person name="Qu J."/>
            <person name="Song X.-Z."/>
            <person name="Zhang L."/>
            <person name="Villasana D."/>
            <person name="Johnson A."/>
            <person name="Liu J."/>
            <person name="Liyanage D."/>
            <person name="Lorensuhewa L."/>
            <person name="Robinson T."/>
            <person name="Song A."/>
            <person name="Song B.-B."/>
            <person name="Dinh H."/>
            <person name="Thornton R."/>
            <person name="Coyle M."/>
            <person name="Francisco L."/>
            <person name="Jackson L."/>
            <person name="Javaid M."/>
            <person name="Korchina V."/>
            <person name="Kovar C."/>
            <person name="Mata R."/>
            <person name="Mathew T."/>
            <person name="Ngo R."/>
            <person name="Nguyen L."/>
            <person name="Nguyen N."/>
            <person name="Okwuonu G."/>
            <person name="Ongeri F."/>
            <person name="Pham C."/>
            <person name="Simmons D."/>
            <person name="Wilczek-Boney K."/>
            <person name="Hale W."/>
            <person name="Jakkamsetti A."/>
            <person name="Pham P."/>
            <person name="Ruth R."/>
            <person name="San Lucas F."/>
            <person name="Warren J."/>
            <person name="Zhang J."/>
            <person name="Zhao Z."/>
            <person name="Zhou C."/>
            <person name="Zhu D."/>
            <person name="Lee S."/>
            <person name="Bess C."/>
            <person name="Blankenburg K."/>
            <person name="Forbes L."/>
            <person name="Fu Q."/>
            <person name="Gubbala S."/>
            <person name="Hirani K."/>
            <person name="Jayaseelan J.C."/>
            <person name="Lara F."/>
            <person name="Munidasa M."/>
            <person name="Palculict T."/>
            <person name="Patil S."/>
            <person name="Pu L.-L."/>
            <person name="Saada N."/>
            <person name="Tang L."/>
            <person name="Weissenberger G."/>
            <person name="Zhu Y."/>
            <person name="Hemphill L."/>
            <person name="Shang Y."/>
            <person name="Youmans B."/>
            <person name="Ayvaz T."/>
            <person name="Ross M."/>
            <person name="Santibanez J."/>
            <person name="Aqrawi P."/>
            <person name="Gross S."/>
            <person name="Joshi V."/>
            <person name="Fowler G."/>
            <person name="Nazareth L."/>
            <person name="Reid J."/>
            <person name="Worley K."/>
            <person name="Petrosino J."/>
            <person name="Highlander S."/>
            <person name="Gibbs R."/>
        </authorList>
    </citation>
    <scope>NUCLEOTIDE SEQUENCE [LARGE SCALE GENOMIC DNA]</scope>
    <source>
        <strain evidence="1">ATCC 33269</strain>
    </source>
</reference>
<accession>E7RRB8</accession>
<sequence length="48" mass="5688">MKYKNGVAAISISFSCFELRFLNHKKRYVWGEFRIFLSNFAGGYYAKK</sequence>
<comment type="caution">
    <text evidence="1">The sequence shown here is derived from an EMBL/GenBank/DDBJ whole genome shotgun (WGS) entry which is preliminary data.</text>
</comment>
<gene>
    <name evidence="1" type="ORF">HMPREF0663_11719</name>
</gene>
<dbReference type="Proteomes" id="UP000005580">
    <property type="component" value="Unassembled WGS sequence"/>
</dbReference>
<dbReference type="PROSITE" id="PS51257">
    <property type="entry name" value="PROKAR_LIPOPROTEIN"/>
    <property type="match status" value="1"/>
</dbReference>
<dbReference type="AlphaFoldDB" id="E7RRB8"/>
<name>E7RRB8_9BACT</name>